<dbReference type="GO" id="GO:0005886">
    <property type="term" value="C:plasma membrane"/>
    <property type="evidence" value="ECO:0007669"/>
    <property type="project" value="UniProtKB-SubCell"/>
</dbReference>
<feature type="transmembrane region" description="Helical" evidence="8">
    <location>
        <begin position="322"/>
        <end position="342"/>
    </location>
</feature>
<evidence type="ECO:0000256" key="7">
    <source>
        <dbReference type="SAM" id="MobiDB-lite"/>
    </source>
</evidence>
<evidence type="ECO:0000313" key="10">
    <source>
        <dbReference type="Proteomes" id="UP000673552"/>
    </source>
</evidence>
<evidence type="ECO:0000256" key="3">
    <source>
        <dbReference type="ARBA" id="ARBA00022475"/>
    </source>
</evidence>
<feature type="region of interest" description="Disordered" evidence="7">
    <location>
        <begin position="519"/>
        <end position="538"/>
    </location>
</feature>
<protein>
    <recommendedName>
        <fullName evidence="11">Sulfite exporter TauE/SafE</fullName>
    </recommendedName>
</protein>
<feature type="compositionally biased region" description="Low complexity" evidence="7">
    <location>
        <begin position="630"/>
        <end position="640"/>
    </location>
</feature>
<evidence type="ECO:0000256" key="6">
    <source>
        <dbReference type="ARBA" id="ARBA00023136"/>
    </source>
</evidence>
<dbReference type="PANTHER" id="PTHR30269">
    <property type="entry name" value="TRANSMEMBRANE PROTEIN YFCA"/>
    <property type="match status" value="1"/>
</dbReference>
<dbReference type="Proteomes" id="UP000673552">
    <property type="component" value="Unassembled WGS sequence"/>
</dbReference>
<dbReference type="OrthoDB" id="265143at2759"/>
<dbReference type="RefSeq" id="XP_067175610.1">
    <property type="nucleotide sequence ID" value="XM_067320235.1"/>
</dbReference>
<feature type="region of interest" description="Disordered" evidence="7">
    <location>
        <begin position="544"/>
        <end position="563"/>
    </location>
</feature>
<dbReference type="EMBL" id="JAFEUZ010000033">
    <property type="protein sequence ID" value="KAG5469437.1"/>
    <property type="molecule type" value="Genomic_DNA"/>
</dbReference>
<feature type="transmembrane region" description="Helical" evidence="8">
    <location>
        <begin position="63"/>
        <end position="82"/>
    </location>
</feature>
<dbReference type="PANTHER" id="PTHR30269:SF38">
    <property type="entry name" value="SULFITE EXPORTER TAUE_SAFE"/>
    <property type="match status" value="1"/>
</dbReference>
<accession>A0A836FU96</accession>
<keyword evidence="6 8" id="KW-0472">Membrane</keyword>
<organism evidence="9 10">
    <name type="scientific">Leishmania martiniquensis</name>
    <dbReference type="NCBI Taxonomy" id="1580590"/>
    <lineage>
        <taxon>Eukaryota</taxon>
        <taxon>Discoba</taxon>
        <taxon>Euglenozoa</taxon>
        <taxon>Kinetoplastea</taxon>
        <taxon>Metakinetoplastina</taxon>
        <taxon>Trypanosomatida</taxon>
        <taxon>Trypanosomatidae</taxon>
        <taxon>Leishmaniinae</taxon>
        <taxon>Leishmania</taxon>
    </lineage>
</organism>
<reference evidence="10" key="1">
    <citation type="journal article" date="2021" name="Microbiol. Resour. Announc.">
        <title>LGAAP: Leishmaniinae Genome Assembly and Annotation Pipeline.</title>
        <authorList>
            <person name="Almutairi H."/>
            <person name="Urbaniak M.D."/>
            <person name="Bates M.D."/>
            <person name="Jariyapan N."/>
            <person name="Kwakye-Nuako G."/>
            <person name="Thomaz-Soccol V."/>
            <person name="Al-Salem W.S."/>
            <person name="Dillon R.J."/>
            <person name="Bates P.A."/>
            <person name="Gatherer D."/>
        </authorList>
    </citation>
    <scope>NUCLEOTIDE SEQUENCE [LARGE SCALE GENOMIC DNA]</scope>
</reference>
<proteinExistence type="predicted"/>
<dbReference type="KEGG" id="lmat:92512747"/>
<evidence type="ECO:0008006" key="11">
    <source>
        <dbReference type="Google" id="ProtNLM"/>
    </source>
</evidence>
<comment type="caution">
    <text evidence="9">The sequence shown here is derived from an EMBL/GenBank/DDBJ whole genome shotgun (WGS) entry which is preliminary data.</text>
</comment>
<evidence type="ECO:0000256" key="1">
    <source>
        <dbReference type="ARBA" id="ARBA00004651"/>
    </source>
</evidence>
<feature type="transmembrane region" description="Helical" evidence="8">
    <location>
        <begin position="94"/>
        <end position="112"/>
    </location>
</feature>
<evidence type="ECO:0000256" key="8">
    <source>
        <dbReference type="SAM" id="Phobius"/>
    </source>
</evidence>
<evidence type="ECO:0000256" key="2">
    <source>
        <dbReference type="ARBA" id="ARBA00022448"/>
    </source>
</evidence>
<evidence type="ECO:0000256" key="4">
    <source>
        <dbReference type="ARBA" id="ARBA00022692"/>
    </source>
</evidence>
<keyword evidence="5 8" id="KW-1133">Transmembrane helix</keyword>
<feature type="region of interest" description="Disordered" evidence="7">
    <location>
        <begin position="596"/>
        <end position="686"/>
    </location>
</feature>
<feature type="transmembrane region" description="Helical" evidence="8">
    <location>
        <begin position="384"/>
        <end position="405"/>
    </location>
</feature>
<dbReference type="Pfam" id="PF01925">
    <property type="entry name" value="TauE"/>
    <property type="match status" value="1"/>
</dbReference>
<reference evidence="10" key="2">
    <citation type="journal article" date="2021" name="Sci. Data">
        <title>Chromosome-scale genome sequencing, assembly and annotation of six genomes from subfamily Leishmaniinae.</title>
        <authorList>
            <person name="Almutairi H."/>
            <person name="Urbaniak M.D."/>
            <person name="Bates M.D."/>
            <person name="Jariyapan N."/>
            <person name="Kwakye-Nuako G."/>
            <person name="Thomaz Soccol V."/>
            <person name="Al-Salem W.S."/>
            <person name="Dillon R.J."/>
            <person name="Bates P.A."/>
            <person name="Gatherer D."/>
        </authorList>
    </citation>
    <scope>NUCLEOTIDE SEQUENCE [LARGE SCALE GENOMIC DNA]</scope>
</reference>
<gene>
    <name evidence="9" type="ORF">LSCM1_02657</name>
</gene>
<dbReference type="GeneID" id="92512747"/>
<feature type="transmembrane region" description="Helical" evidence="8">
    <location>
        <begin position="417"/>
        <end position="434"/>
    </location>
</feature>
<comment type="subcellular location">
    <subcellularLocation>
        <location evidence="1">Cell membrane</location>
        <topology evidence="1">Multi-pass membrane protein</topology>
    </subcellularLocation>
</comment>
<feature type="compositionally biased region" description="Polar residues" evidence="7">
    <location>
        <begin position="662"/>
        <end position="675"/>
    </location>
</feature>
<feature type="transmembrane region" description="Helical" evidence="8">
    <location>
        <begin position="440"/>
        <end position="458"/>
    </location>
</feature>
<dbReference type="InterPro" id="IPR002781">
    <property type="entry name" value="TM_pro_TauE-like"/>
</dbReference>
<evidence type="ECO:0000256" key="5">
    <source>
        <dbReference type="ARBA" id="ARBA00022989"/>
    </source>
</evidence>
<keyword evidence="4 8" id="KW-0812">Transmembrane</keyword>
<evidence type="ECO:0000313" key="9">
    <source>
        <dbReference type="EMBL" id="KAG5469437.1"/>
    </source>
</evidence>
<name>A0A836FU96_9TRYP</name>
<keyword evidence="2" id="KW-0813">Transport</keyword>
<feature type="transmembrane region" description="Helical" evidence="8">
    <location>
        <begin position="124"/>
        <end position="144"/>
    </location>
</feature>
<sequence>MANEETTTFLVYFTLAVFNFGSSVIQGVAGIGDAILIQVLWLLACNLCDDFHRTPLGDSPVRAVALIMYVRLLFMSPLVVYLGLNESVFSKQMTIMMAVPSTILTIVGVILYTRLDTDTLKKLLGFTCFFFALVYVGIMVYRAWRKKRQVEELKAQNVKLVVEADALAEEAQRSPKTSMIHLHASFVQNVPNNSIFVMRAPPPIDQGTLRAGGMGTASLPDPSRPRSSAVDMSGSTIIAQRVTAGEIDVRTGLPADTTEAFLSTIGGELFVAPETQEPRVNEENVPPLTPSKISPSRTMTFTRVRINRNIDATGKIKMSTKIGAAVAASLAGIMASLTGVNAPPQIIFILLFDAPNYIVRVNFSAQSIPSNIVRFAMAAWNGSFSWAMVPLMIDVIVFGFAGVFVGNRVGRLLGPQSFNVFVLCLLLLCSLAMMSKWQSLLVLCAILAGIITVVCGYLENKRNKPLVEKQRLSELEVEKRLYDCLEELQRSSNSLMPPRPSLSVFSALVPFQRAGRPEPMWGGANFDNDDEGAGDERAKDVAASSAADATHGELVSVKEEKSTSSYHRFQQKSSGMPPPALAIASATREVSPAATTAAYPGRFTDEADERTVPAVRRGSGYQTPSDDISGSDGSHFQSSSRHVLQKDYTAPSEAGIRHPECQSPSLCSMNSNVSDTPKGANATRER</sequence>
<dbReference type="InterPro" id="IPR052017">
    <property type="entry name" value="TSUP"/>
</dbReference>
<keyword evidence="10" id="KW-1185">Reference proteome</keyword>
<feature type="transmembrane region" description="Helical" evidence="8">
    <location>
        <begin position="12"/>
        <end position="43"/>
    </location>
</feature>
<dbReference type="AlphaFoldDB" id="A0A836FU96"/>
<keyword evidence="3" id="KW-1003">Cell membrane</keyword>